<sequence length="154" mass="17361">MPKKKKTTRRKVKKIVKKDVKSIGLLIMALVLVVLAALFVAHLGQGKTSSSQTANQSGSVIVVPKGVLQCSKSFYEKTGGVYKVDATKYPQEDICQYYKTIKGDVEKTHNLQYNNEIVACRFFKENGETMIGETKYIHLGYEKKPCYQGMYQKP</sequence>
<organism evidence="1 2">
    <name type="scientific">Candidatus Shapirobacteria bacterium CG07_land_8_20_14_0_80_39_12</name>
    <dbReference type="NCBI Taxonomy" id="1974480"/>
    <lineage>
        <taxon>Bacteria</taxon>
        <taxon>Candidatus Shapironibacteriota</taxon>
    </lineage>
</organism>
<evidence type="ECO:0000313" key="1">
    <source>
        <dbReference type="EMBL" id="PIU33025.1"/>
    </source>
</evidence>
<comment type="caution">
    <text evidence="1">The sequence shown here is derived from an EMBL/GenBank/DDBJ whole genome shotgun (WGS) entry which is preliminary data.</text>
</comment>
<gene>
    <name evidence="1" type="ORF">COT04_02295</name>
</gene>
<accession>A0A2M6YPE8</accession>
<dbReference type="Proteomes" id="UP000229559">
    <property type="component" value="Unassembled WGS sequence"/>
</dbReference>
<protein>
    <submittedName>
        <fullName evidence="1">Uncharacterized protein</fullName>
    </submittedName>
</protein>
<name>A0A2M6YPE8_9BACT</name>
<reference evidence="2" key="1">
    <citation type="submission" date="2017-09" db="EMBL/GenBank/DDBJ databases">
        <title>Depth-based differentiation of microbial function through sediment-hosted aquifers and enrichment of novel symbionts in the deep terrestrial subsurface.</title>
        <authorList>
            <person name="Probst A.J."/>
            <person name="Ladd B."/>
            <person name="Jarett J.K."/>
            <person name="Geller-Mcgrath D.E."/>
            <person name="Sieber C.M.K."/>
            <person name="Emerson J.B."/>
            <person name="Anantharaman K."/>
            <person name="Thomas B.C."/>
            <person name="Malmstrom R."/>
            <person name="Stieglmeier M."/>
            <person name="Klingl A."/>
            <person name="Woyke T."/>
            <person name="Ryan C.M."/>
            <person name="Banfield J.F."/>
        </authorList>
    </citation>
    <scope>NUCLEOTIDE SEQUENCE [LARGE SCALE GENOMIC DNA]</scope>
</reference>
<proteinExistence type="predicted"/>
<dbReference type="EMBL" id="PEXA01000063">
    <property type="protein sequence ID" value="PIU33025.1"/>
    <property type="molecule type" value="Genomic_DNA"/>
</dbReference>
<dbReference type="AlphaFoldDB" id="A0A2M6YPE8"/>
<evidence type="ECO:0000313" key="2">
    <source>
        <dbReference type="Proteomes" id="UP000229559"/>
    </source>
</evidence>